<protein>
    <submittedName>
        <fullName evidence="1">Uncharacterized protein</fullName>
    </submittedName>
</protein>
<name>A0A398DPW1_9BACT</name>
<proteinExistence type="predicted"/>
<evidence type="ECO:0000313" key="3">
    <source>
        <dbReference type="Proteomes" id="UP000265724"/>
    </source>
</evidence>
<evidence type="ECO:0000313" key="1">
    <source>
        <dbReference type="EMBL" id="RIE14127.1"/>
    </source>
</evidence>
<dbReference type="Proteomes" id="UP000266042">
    <property type="component" value="Unassembled WGS sequence"/>
</dbReference>
<organism evidence="1 4">
    <name type="scientific">Candidatus Cryosericum hinesii</name>
    <dbReference type="NCBI Taxonomy" id="2290915"/>
    <lineage>
        <taxon>Bacteria</taxon>
        <taxon>Pseudomonadati</taxon>
        <taxon>Caldisericota/Cryosericota group</taxon>
        <taxon>Candidatus Cryosericota</taxon>
        <taxon>Candidatus Cryosericia</taxon>
        <taxon>Candidatus Cryosericales</taxon>
        <taxon>Candidatus Cryosericaceae</taxon>
        <taxon>Candidatus Cryosericum</taxon>
    </lineage>
</organism>
<dbReference type="PROSITE" id="PS51257">
    <property type="entry name" value="PROKAR_LIPOPROTEIN"/>
    <property type="match status" value="1"/>
</dbReference>
<sequence>MRTCARCGIVLLVVFVLVVGCTGGVRVQAAETIAPVDARVQTLLDLHLVLGNPDGELHLDRQVTNGEFVVLLERVLQHPQLTLQRLAAPSTGDEANSWIRAYAWTRGAWSRVLEVRKGIRDVWFGLRYRRAEGSPWGIGRDNWLFTSLRDAYLDDGLIDLSFQPMQLMSGSEGINMLLTAAGFGGEVAAMKIQMKDPVGDVALRVVCRQHGFDNVMDYAGKPLTRENAGLLAWRLLAERTGSAN</sequence>
<dbReference type="EMBL" id="QXIX01000030">
    <property type="protein sequence ID" value="RIE14391.1"/>
    <property type="molecule type" value="Genomic_DNA"/>
</dbReference>
<accession>A0A398DPW1</accession>
<comment type="caution">
    <text evidence="1">The sequence shown here is derived from an EMBL/GenBank/DDBJ whole genome shotgun (WGS) entry which is preliminary data.</text>
</comment>
<evidence type="ECO:0000313" key="2">
    <source>
        <dbReference type="EMBL" id="RIE14391.1"/>
    </source>
</evidence>
<dbReference type="EMBL" id="QXIW01000014">
    <property type="protein sequence ID" value="RIE14127.1"/>
    <property type="molecule type" value="Genomic_DNA"/>
</dbReference>
<dbReference type="RefSeq" id="WP_119088270.1">
    <property type="nucleotide sequence ID" value="NZ_QXIV01000059.1"/>
</dbReference>
<dbReference type="AlphaFoldDB" id="A0A398DPW1"/>
<evidence type="ECO:0000313" key="4">
    <source>
        <dbReference type="Proteomes" id="UP000266042"/>
    </source>
</evidence>
<keyword evidence="3" id="KW-1185">Reference proteome</keyword>
<dbReference type="Proteomes" id="UP000265724">
    <property type="component" value="Unassembled WGS sequence"/>
</dbReference>
<reference evidence="3 4" key="1">
    <citation type="submission" date="2018-09" db="EMBL/GenBank/DDBJ databases">
        <title>Discovery and Ecogenomic Context for Candidatus Cryosericales, a Global Caldiserica Order Active in Thawing Permafrost.</title>
        <authorList>
            <person name="Martinez M.A."/>
            <person name="Woodcroft B.J."/>
            <person name="Ignacio Espinoza J.C."/>
            <person name="Zayed A."/>
            <person name="Singleton C.M."/>
            <person name="Boyd J."/>
            <person name="Li Y.-F."/>
            <person name="Purvine S."/>
            <person name="Maughan H."/>
            <person name="Hodgkins S.B."/>
            <person name="Anderson D."/>
            <person name="Sederholm M."/>
            <person name="Temperton B."/>
            <person name="Saleska S.R."/>
            <person name="Tyson G.W."/>
            <person name="Rich V.I."/>
        </authorList>
    </citation>
    <scope>NUCLEOTIDE SEQUENCE [LARGE SCALE GENOMIC DNA]</scope>
    <source>
        <strain evidence="2 3">SMC2</strain>
        <strain evidence="1 4">SMC3</strain>
    </source>
</reference>
<gene>
    <name evidence="2" type="ORF">SMC2_03330</name>
    <name evidence="1" type="ORF">SMC3_02390</name>
</gene>